<dbReference type="CDD" id="cd06261">
    <property type="entry name" value="TM_PBP2"/>
    <property type="match status" value="1"/>
</dbReference>
<comment type="similarity">
    <text evidence="6">Belongs to the binding-protein-dependent transport system permease family.</text>
</comment>
<gene>
    <name evidence="8" type="ORF">PPOP_2636</name>
</gene>
<keyword evidence="4 6" id="KW-1133">Transmembrane helix</keyword>
<keyword evidence="5 6" id="KW-0472">Membrane</keyword>
<dbReference type="Gene3D" id="1.10.3720.10">
    <property type="entry name" value="MetI-like"/>
    <property type="match status" value="1"/>
</dbReference>
<evidence type="ECO:0000256" key="4">
    <source>
        <dbReference type="ARBA" id="ARBA00022989"/>
    </source>
</evidence>
<feature type="transmembrane region" description="Helical" evidence="6">
    <location>
        <begin position="242"/>
        <end position="272"/>
    </location>
</feature>
<dbReference type="GO" id="GO:0005886">
    <property type="term" value="C:plasma membrane"/>
    <property type="evidence" value="ECO:0007669"/>
    <property type="project" value="UniProtKB-SubCell"/>
</dbReference>
<feature type="transmembrane region" description="Helical" evidence="6">
    <location>
        <begin position="99"/>
        <end position="123"/>
    </location>
</feature>
<evidence type="ECO:0000313" key="8">
    <source>
        <dbReference type="EMBL" id="GAC43269.1"/>
    </source>
</evidence>
<evidence type="ECO:0000256" key="3">
    <source>
        <dbReference type="ARBA" id="ARBA00022692"/>
    </source>
</evidence>
<evidence type="ECO:0000259" key="7">
    <source>
        <dbReference type="PROSITE" id="PS50928"/>
    </source>
</evidence>
<dbReference type="InterPro" id="IPR035906">
    <property type="entry name" value="MetI-like_sf"/>
</dbReference>
<sequence>MRSRSKDTITYWVVLGFVLLLNFVLPRLLPGGPIDFLEGGEDGPVFISDTQKAAMMAYYRLDESAGMQLVNYLKGIITFDFGHSFTYKMPVYDVIMSRLPWTLLIVGAATVLSIIIGIAAGLVSAWRHTGDQDRGWFIAMISVSTIPEFLTGMLFVLGLSVEWDLFPLGGAKTPFYAATGWWDHVLDVSWHAVLPIVTLTVANMAGIYLLMRNEAIQVLRGPFIEFALAKGVSRSALLVRHVLRYAILPVMTMIVVRLGGLLAGSVLVETVFSYPGIGHLLQEAILTRDYPLLHGLFVLMTIFVLLLNMTADRVYPLLDPRIQTGKQGGA</sequence>
<protein>
    <submittedName>
        <fullName evidence="8">Permease component</fullName>
    </submittedName>
</protein>
<dbReference type="EMBL" id="BALG01000186">
    <property type="protein sequence ID" value="GAC43269.1"/>
    <property type="molecule type" value="Genomic_DNA"/>
</dbReference>
<accession>M9M2S0</accession>
<evidence type="ECO:0000256" key="6">
    <source>
        <dbReference type="RuleBase" id="RU363032"/>
    </source>
</evidence>
<keyword evidence="9" id="KW-1185">Reference proteome</keyword>
<evidence type="ECO:0000313" key="9">
    <source>
        <dbReference type="Proteomes" id="UP000029453"/>
    </source>
</evidence>
<dbReference type="SUPFAM" id="SSF161098">
    <property type="entry name" value="MetI-like"/>
    <property type="match status" value="1"/>
</dbReference>
<keyword evidence="2 6" id="KW-0813">Transport</keyword>
<feature type="transmembrane region" description="Helical" evidence="6">
    <location>
        <begin position="135"/>
        <end position="159"/>
    </location>
</feature>
<evidence type="ECO:0000256" key="5">
    <source>
        <dbReference type="ARBA" id="ARBA00023136"/>
    </source>
</evidence>
<dbReference type="PANTHER" id="PTHR43376">
    <property type="entry name" value="OLIGOPEPTIDE TRANSPORT SYSTEM PERMEASE PROTEIN"/>
    <property type="match status" value="1"/>
</dbReference>
<feature type="domain" description="ABC transmembrane type-1" evidence="7">
    <location>
        <begin position="99"/>
        <end position="311"/>
    </location>
</feature>
<feature type="transmembrane region" description="Helical" evidence="6">
    <location>
        <begin position="188"/>
        <end position="210"/>
    </location>
</feature>
<dbReference type="PANTHER" id="PTHR43376:SF1">
    <property type="entry name" value="OLIGOPEPTIDE TRANSPORT SYSTEM PERMEASE PROTEIN"/>
    <property type="match status" value="1"/>
</dbReference>
<reference evidence="8 9" key="1">
    <citation type="submission" date="2012-10" db="EMBL/GenBank/DDBJ databases">
        <title>Draft Genome Sequence of Paenibacillus popilliae ATCC 14706T.</title>
        <authorList>
            <person name="Iiyama K."/>
            <person name="Mori K."/>
            <person name="Mon H."/>
            <person name="Chieda Y."/>
            <person name="Lee J.M."/>
            <person name="Kusakabe T."/>
            <person name="Tashiro K."/>
            <person name="Asano S."/>
            <person name="Yasunaga-Aoki C."/>
            <person name="Shimizu S."/>
        </authorList>
    </citation>
    <scope>NUCLEOTIDE SEQUENCE [LARGE SCALE GENOMIC DNA]</scope>
    <source>
        <strain evidence="8 9">ATCC 14706</strain>
    </source>
</reference>
<proteinExistence type="inferred from homology"/>
<dbReference type="Pfam" id="PF00528">
    <property type="entry name" value="BPD_transp_1"/>
    <property type="match status" value="1"/>
</dbReference>
<comment type="subcellular location">
    <subcellularLocation>
        <location evidence="6">Cell membrane</location>
        <topology evidence="6">Multi-pass membrane protein</topology>
    </subcellularLocation>
    <subcellularLocation>
        <location evidence="1">Membrane</location>
        <topology evidence="1">Multi-pass membrane protein</topology>
    </subcellularLocation>
</comment>
<dbReference type="InterPro" id="IPR000515">
    <property type="entry name" value="MetI-like"/>
</dbReference>
<feature type="transmembrane region" description="Helical" evidence="6">
    <location>
        <begin position="9"/>
        <end position="29"/>
    </location>
</feature>
<dbReference type="GO" id="GO:0055085">
    <property type="term" value="P:transmembrane transport"/>
    <property type="evidence" value="ECO:0007669"/>
    <property type="project" value="InterPro"/>
</dbReference>
<organism evidence="8 9">
    <name type="scientific">Paenibacillus popilliae ATCC 14706</name>
    <dbReference type="NCBI Taxonomy" id="1212764"/>
    <lineage>
        <taxon>Bacteria</taxon>
        <taxon>Bacillati</taxon>
        <taxon>Bacillota</taxon>
        <taxon>Bacilli</taxon>
        <taxon>Bacillales</taxon>
        <taxon>Paenibacillaceae</taxon>
        <taxon>Paenibacillus</taxon>
    </lineage>
</organism>
<dbReference type="RefSeq" id="WP_006286891.1">
    <property type="nucleotide sequence ID" value="NZ_BALG01000186.1"/>
</dbReference>
<dbReference type="AlphaFoldDB" id="M9M2S0"/>
<keyword evidence="3 6" id="KW-0812">Transmembrane</keyword>
<evidence type="ECO:0000256" key="1">
    <source>
        <dbReference type="ARBA" id="ARBA00004141"/>
    </source>
</evidence>
<comment type="caution">
    <text evidence="8">The sequence shown here is derived from an EMBL/GenBank/DDBJ whole genome shotgun (WGS) entry which is preliminary data.</text>
</comment>
<evidence type="ECO:0000256" key="2">
    <source>
        <dbReference type="ARBA" id="ARBA00022448"/>
    </source>
</evidence>
<feature type="transmembrane region" description="Helical" evidence="6">
    <location>
        <begin position="292"/>
        <end position="311"/>
    </location>
</feature>
<dbReference type="Proteomes" id="UP000029453">
    <property type="component" value="Unassembled WGS sequence"/>
</dbReference>
<dbReference type="OrthoDB" id="24153at2"/>
<name>M9M2S0_PAEPP</name>
<dbReference type="PROSITE" id="PS50928">
    <property type="entry name" value="ABC_TM1"/>
    <property type="match status" value="1"/>
</dbReference>